<evidence type="ECO:0000256" key="4">
    <source>
        <dbReference type="ARBA" id="ARBA00022927"/>
    </source>
</evidence>
<dbReference type="InterPro" id="IPR038358">
    <property type="entry name" value="VPS28_N_sf"/>
</dbReference>
<dbReference type="Pfam" id="PF03997">
    <property type="entry name" value="VPS28"/>
    <property type="match status" value="1"/>
</dbReference>
<sequence length="202" mass="23259">MSRRSNNGQQEIRLYDNAVERDRLENLGELYGVINSIECLEKAFAGDYITKEEYKSECTKLLSQYNIMLRDTNIEGFFKKYRINCPLAMARIKEGKPVTIDDAGSTALRIAQVTELFITFLDLLRLNTRDVDQLYPTLSDLHDTINAMTTLPPGNGPKSKVERWYKELSKMNASDTISDEMSREMVFQLDNAYNDLKKMLMS</sequence>
<evidence type="ECO:0000259" key="8">
    <source>
        <dbReference type="PROSITE" id="PS51313"/>
    </source>
</evidence>
<keyword evidence="9" id="KW-1185">Reference proteome</keyword>
<dbReference type="InterPro" id="IPR037202">
    <property type="entry name" value="ESCRT_assembly_dom"/>
</dbReference>
<dbReference type="WBParaSite" id="PTRK_0000107400.1">
    <property type="protein sequence ID" value="PTRK_0000107400.1"/>
    <property type="gene ID" value="PTRK_0000107400"/>
</dbReference>
<protein>
    <recommendedName>
        <fullName evidence="5">Vacuolar protein sorting-associated protein 28 homolog</fullName>
    </recommendedName>
</protein>
<comment type="function">
    <text evidence="5">Component of the ESCRT-I complex (endosomal sorting complex required for transport I), a regulator of vesicular trafficking process.</text>
</comment>
<dbReference type="PROSITE" id="PS51313">
    <property type="entry name" value="VPS28_N"/>
    <property type="match status" value="1"/>
</dbReference>
<keyword evidence="4 5" id="KW-0653">Protein transport</keyword>
<dbReference type="InterPro" id="IPR007143">
    <property type="entry name" value="Vps28"/>
</dbReference>
<dbReference type="GO" id="GO:0044877">
    <property type="term" value="F:protein-containing complex binding"/>
    <property type="evidence" value="ECO:0007669"/>
    <property type="project" value="TreeGrafter"/>
</dbReference>
<evidence type="ECO:0000313" key="10">
    <source>
        <dbReference type="WBParaSite" id="PTRK_0000107400.1"/>
    </source>
</evidence>
<proteinExistence type="inferred from homology"/>
<feature type="domain" description="VPS28 C-terminal" evidence="7">
    <location>
        <begin position="105"/>
        <end position="201"/>
    </location>
</feature>
<dbReference type="PANTHER" id="PTHR12937:SF0">
    <property type="entry name" value="VACUOLAR PROTEIN SORTING-ASSOCIATED PROTEIN 28 HOMOLOG"/>
    <property type="match status" value="1"/>
</dbReference>
<feature type="domain" description="VPS28 N-terminal" evidence="8">
    <location>
        <begin position="1"/>
        <end position="102"/>
    </location>
</feature>
<evidence type="ECO:0000256" key="3">
    <source>
        <dbReference type="ARBA" id="ARBA00022753"/>
    </source>
</evidence>
<evidence type="ECO:0000256" key="2">
    <source>
        <dbReference type="ARBA" id="ARBA00022448"/>
    </source>
</evidence>
<dbReference type="STRING" id="131310.A0A0N4Z2H9"/>
<dbReference type="GO" id="GO:0043328">
    <property type="term" value="P:protein transport to vacuole involved in ubiquitin-dependent protein catabolic process via the multivesicular body sorting pathway"/>
    <property type="evidence" value="ECO:0007669"/>
    <property type="project" value="TreeGrafter"/>
</dbReference>
<evidence type="ECO:0000313" key="9">
    <source>
        <dbReference type="Proteomes" id="UP000038045"/>
    </source>
</evidence>
<evidence type="ECO:0000259" key="7">
    <source>
        <dbReference type="PROSITE" id="PS51310"/>
    </source>
</evidence>
<dbReference type="SUPFAM" id="SSF140111">
    <property type="entry name" value="Endosomal sorting complex assembly domain"/>
    <property type="match status" value="1"/>
</dbReference>
<dbReference type="InterPro" id="IPR017898">
    <property type="entry name" value="VPS28_N"/>
</dbReference>
<dbReference type="Gene3D" id="1.20.1440.200">
    <property type="match status" value="1"/>
</dbReference>
<accession>A0A0N4Z2H9</accession>
<dbReference type="PIRSF" id="PIRSF017535">
    <property type="entry name" value="VPS28"/>
    <property type="match status" value="1"/>
</dbReference>
<comment type="subcellular location">
    <subcellularLocation>
        <location evidence="1">Endosome</location>
    </subcellularLocation>
</comment>
<comment type="similarity">
    <text evidence="5 6">Belongs to the VPS28 family.</text>
</comment>
<dbReference type="PROSITE" id="PS51310">
    <property type="entry name" value="VPS28_C"/>
    <property type="match status" value="1"/>
</dbReference>
<dbReference type="Gene3D" id="1.20.120.1130">
    <property type="match status" value="1"/>
</dbReference>
<reference evidence="10" key="1">
    <citation type="submission" date="2017-02" db="UniProtKB">
        <authorList>
            <consortium name="WormBaseParasite"/>
        </authorList>
    </citation>
    <scope>IDENTIFICATION</scope>
</reference>
<dbReference type="InterPro" id="IPR017899">
    <property type="entry name" value="VPS28_C"/>
</dbReference>
<organism evidence="9 10">
    <name type="scientific">Parastrongyloides trichosuri</name>
    <name type="common">Possum-specific nematode worm</name>
    <dbReference type="NCBI Taxonomy" id="131310"/>
    <lineage>
        <taxon>Eukaryota</taxon>
        <taxon>Metazoa</taxon>
        <taxon>Ecdysozoa</taxon>
        <taxon>Nematoda</taxon>
        <taxon>Chromadorea</taxon>
        <taxon>Rhabditida</taxon>
        <taxon>Tylenchina</taxon>
        <taxon>Panagrolaimomorpha</taxon>
        <taxon>Strongyloidoidea</taxon>
        <taxon>Strongyloididae</taxon>
        <taxon>Parastrongyloides</taxon>
    </lineage>
</organism>
<keyword evidence="3 5" id="KW-0967">Endosome</keyword>
<dbReference type="SUPFAM" id="SSF140427">
    <property type="entry name" value="VPS28 C-terminal domain-like"/>
    <property type="match status" value="1"/>
</dbReference>
<dbReference type="PANTHER" id="PTHR12937">
    <property type="entry name" value="VACUOLAR PROTEIN SORTING 28, ISOFORM 2 VPS28"/>
    <property type="match status" value="1"/>
</dbReference>
<evidence type="ECO:0000256" key="6">
    <source>
        <dbReference type="PROSITE-ProRule" id="PRU00642"/>
    </source>
</evidence>
<keyword evidence="2 5" id="KW-0813">Transport</keyword>
<dbReference type="Proteomes" id="UP000038045">
    <property type="component" value="Unplaced"/>
</dbReference>
<name>A0A0N4Z2H9_PARTI</name>
<evidence type="ECO:0000256" key="5">
    <source>
        <dbReference type="PIRNR" id="PIRNR017535"/>
    </source>
</evidence>
<dbReference type="AlphaFoldDB" id="A0A0N4Z2H9"/>
<evidence type="ECO:0000256" key="1">
    <source>
        <dbReference type="ARBA" id="ARBA00004177"/>
    </source>
</evidence>
<dbReference type="GO" id="GO:0000813">
    <property type="term" value="C:ESCRT I complex"/>
    <property type="evidence" value="ECO:0007669"/>
    <property type="project" value="UniProtKB-UniRule"/>
</dbReference>
<dbReference type="InterPro" id="IPR037206">
    <property type="entry name" value="VPS28_C_sf"/>
</dbReference>